<sequence>MQFYTRFLCYDSPDRQTTTQIHPDIPTDVLPDYGYNQLVRVGRVTDAPATWPCYVVAHITHLQQIDDPGGDGSKALLFNVFLARYEQWPQFYLPQMALGPLELTQ</sequence>
<evidence type="ECO:0000313" key="2">
    <source>
        <dbReference type="Proteomes" id="UP001202180"/>
    </source>
</evidence>
<evidence type="ECO:0000313" key="1">
    <source>
        <dbReference type="EMBL" id="MCK8493943.1"/>
    </source>
</evidence>
<name>A0ABT0HQM4_9BACT</name>
<reference evidence="1 2" key="1">
    <citation type="submission" date="2022-04" db="EMBL/GenBank/DDBJ databases">
        <title>Spirosoma sp. strain RP8 genome sequencing and assembly.</title>
        <authorList>
            <person name="Jung Y."/>
        </authorList>
    </citation>
    <scope>NUCLEOTIDE SEQUENCE [LARGE SCALE GENOMIC DNA]</scope>
    <source>
        <strain evidence="1 2">RP8</strain>
    </source>
</reference>
<gene>
    <name evidence="1" type="ORF">M0L20_18895</name>
</gene>
<proteinExistence type="predicted"/>
<organism evidence="1 2">
    <name type="scientific">Spirosoma liriopis</name>
    <dbReference type="NCBI Taxonomy" id="2937440"/>
    <lineage>
        <taxon>Bacteria</taxon>
        <taxon>Pseudomonadati</taxon>
        <taxon>Bacteroidota</taxon>
        <taxon>Cytophagia</taxon>
        <taxon>Cytophagales</taxon>
        <taxon>Cytophagaceae</taxon>
        <taxon>Spirosoma</taxon>
    </lineage>
</organism>
<accession>A0ABT0HQM4</accession>
<dbReference type="Proteomes" id="UP001202180">
    <property type="component" value="Unassembled WGS sequence"/>
</dbReference>
<dbReference type="EMBL" id="JALPRF010000003">
    <property type="protein sequence ID" value="MCK8493943.1"/>
    <property type="molecule type" value="Genomic_DNA"/>
</dbReference>
<protein>
    <submittedName>
        <fullName evidence="1">Uncharacterized protein</fullName>
    </submittedName>
</protein>
<comment type="caution">
    <text evidence="1">The sequence shown here is derived from an EMBL/GenBank/DDBJ whole genome shotgun (WGS) entry which is preliminary data.</text>
</comment>
<dbReference type="RefSeq" id="WP_248478560.1">
    <property type="nucleotide sequence ID" value="NZ_JALPRF010000003.1"/>
</dbReference>
<keyword evidence="2" id="KW-1185">Reference proteome</keyword>